<dbReference type="Pfam" id="PF04333">
    <property type="entry name" value="MlaA"/>
    <property type="match status" value="1"/>
</dbReference>
<keyword evidence="5" id="KW-1185">Reference proteome</keyword>
<dbReference type="RefSeq" id="WP_202834434.1">
    <property type="nucleotide sequence ID" value="NZ_JAETWB010000023.1"/>
</dbReference>
<name>A0ABS1U950_9PROT</name>
<feature type="chain" id="PRO_5046149756" evidence="3">
    <location>
        <begin position="22"/>
        <end position="265"/>
    </location>
</feature>
<dbReference type="Proteomes" id="UP000660885">
    <property type="component" value="Unassembled WGS sequence"/>
</dbReference>
<evidence type="ECO:0000313" key="5">
    <source>
        <dbReference type="Proteomes" id="UP000660885"/>
    </source>
</evidence>
<keyword evidence="4" id="KW-0449">Lipoprotein</keyword>
<dbReference type="PANTHER" id="PTHR30035:SF3">
    <property type="entry name" value="INTERMEMBRANE PHOSPHOLIPID TRANSPORT SYSTEM LIPOPROTEIN MLAA"/>
    <property type="match status" value="1"/>
</dbReference>
<protein>
    <submittedName>
        <fullName evidence="4">VacJ family lipoprotein</fullName>
    </submittedName>
</protein>
<evidence type="ECO:0000313" key="4">
    <source>
        <dbReference type="EMBL" id="MBL6081211.1"/>
    </source>
</evidence>
<dbReference type="PANTHER" id="PTHR30035">
    <property type="entry name" value="LIPOPROTEIN VACJ-RELATED"/>
    <property type="match status" value="1"/>
</dbReference>
<sequence>MFITSRVFLAASLVLPLTMMAGCASRSGEMVGSPSEVSDPAEPVNRVVFAGNHFLDRNIVAPIARGYRDHIPAPVRNSVRNFSSNLVEPRVLVNDLLQGNVTRGWNTTQRFAVNSTIGAAGLFDVATAWGLPGHQADFGQTFGVWGVGPGPAVQLPLLGPTNLRDTVGTVAGFVANPLSVVGSDIIEAVALVGTGAGVIDSRAGALEATDGLEASSLDYYAALRSAQAQRRAALVAEGIRGEVVVPPRGLRRTSGATEPNAPVQP</sequence>
<comment type="similarity">
    <text evidence="1">Belongs to the MlaA family.</text>
</comment>
<reference evidence="4 5" key="1">
    <citation type="submission" date="2021-01" db="EMBL/GenBank/DDBJ databases">
        <title>Belnapia mucosa sp. nov. and Belnapia arida sp. nov., isolated from the Tabernas Desert (Almeria, Spain).</title>
        <authorList>
            <person name="Molina-Menor E."/>
            <person name="Vidal-Verdu A."/>
            <person name="Calonge A."/>
            <person name="Satari L."/>
            <person name="Pereto J."/>
            <person name="Porcar M."/>
        </authorList>
    </citation>
    <scope>NUCLEOTIDE SEQUENCE [LARGE SCALE GENOMIC DNA]</scope>
    <source>
        <strain evidence="4 5">T18</strain>
    </source>
</reference>
<evidence type="ECO:0000256" key="1">
    <source>
        <dbReference type="ARBA" id="ARBA00010634"/>
    </source>
</evidence>
<dbReference type="EMBL" id="JAETWB010000023">
    <property type="protein sequence ID" value="MBL6081211.1"/>
    <property type="molecule type" value="Genomic_DNA"/>
</dbReference>
<dbReference type="PROSITE" id="PS51257">
    <property type="entry name" value="PROKAR_LIPOPROTEIN"/>
    <property type="match status" value="1"/>
</dbReference>
<keyword evidence="2 3" id="KW-0732">Signal</keyword>
<comment type="caution">
    <text evidence="4">The sequence shown here is derived from an EMBL/GenBank/DDBJ whole genome shotgun (WGS) entry which is preliminary data.</text>
</comment>
<evidence type="ECO:0000256" key="2">
    <source>
        <dbReference type="ARBA" id="ARBA00022729"/>
    </source>
</evidence>
<gene>
    <name evidence="4" type="ORF">JMJ56_24755</name>
</gene>
<proteinExistence type="inferred from homology"/>
<dbReference type="PRINTS" id="PR01805">
    <property type="entry name" value="VACJLIPOPROT"/>
</dbReference>
<accession>A0ABS1U950</accession>
<feature type="signal peptide" evidence="3">
    <location>
        <begin position="1"/>
        <end position="21"/>
    </location>
</feature>
<organism evidence="4 5">
    <name type="scientific">Belnapia arida</name>
    <dbReference type="NCBI Taxonomy" id="2804533"/>
    <lineage>
        <taxon>Bacteria</taxon>
        <taxon>Pseudomonadati</taxon>
        <taxon>Pseudomonadota</taxon>
        <taxon>Alphaproteobacteria</taxon>
        <taxon>Acetobacterales</taxon>
        <taxon>Roseomonadaceae</taxon>
        <taxon>Belnapia</taxon>
    </lineage>
</organism>
<dbReference type="InterPro" id="IPR007428">
    <property type="entry name" value="MlaA"/>
</dbReference>
<evidence type="ECO:0000256" key="3">
    <source>
        <dbReference type="SAM" id="SignalP"/>
    </source>
</evidence>